<gene>
    <name evidence="1" type="ORF">ACJDUG_10170</name>
</gene>
<accession>A0ABW8T471</accession>
<keyword evidence="2" id="KW-1185">Reference proteome</keyword>
<dbReference type="InterPro" id="IPR021321">
    <property type="entry name" value="DUF2922"/>
</dbReference>
<dbReference type="Pfam" id="PF11148">
    <property type="entry name" value="DUF2922"/>
    <property type="match status" value="1"/>
</dbReference>
<protein>
    <submittedName>
        <fullName evidence="1">DUF2922 domain-containing protein</fullName>
    </submittedName>
</protein>
<organism evidence="1 2">
    <name type="scientific">Candidatus Clostridium stratigraminis</name>
    <dbReference type="NCBI Taxonomy" id="3381661"/>
    <lineage>
        <taxon>Bacteria</taxon>
        <taxon>Bacillati</taxon>
        <taxon>Bacillota</taxon>
        <taxon>Clostridia</taxon>
        <taxon>Eubacteriales</taxon>
        <taxon>Clostridiaceae</taxon>
        <taxon>Clostridium</taxon>
    </lineage>
</organism>
<dbReference type="Proteomes" id="UP001623591">
    <property type="component" value="Unassembled WGS sequence"/>
</dbReference>
<sequence>MADKSLVMTFLNELGSRASITLAGVRDDVTQNEVSAAMDVIIAKNIFKSSGGNLVTKHSAQITERNVTALEVR</sequence>
<proteinExistence type="predicted"/>
<dbReference type="RefSeq" id="WP_406769794.1">
    <property type="nucleotide sequence ID" value="NZ_JBJHZZ010000006.1"/>
</dbReference>
<name>A0ABW8T471_9CLOT</name>
<reference evidence="1 2" key="1">
    <citation type="submission" date="2024-11" db="EMBL/GenBank/DDBJ databases">
        <authorList>
            <person name="Heng Y.C."/>
            <person name="Lim A.C.H."/>
            <person name="Lee J.K.Y."/>
            <person name="Kittelmann S."/>
        </authorList>
    </citation>
    <scope>NUCLEOTIDE SEQUENCE [LARGE SCALE GENOMIC DNA]</scope>
    <source>
        <strain evidence="1 2">WILCCON 0185</strain>
    </source>
</reference>
<evidence type="ECO:0000313" key="1">
    <source>
        <dbReference type="EMBL" id="MFL0247339.1"/>
    </source>
</evidence>
<dbReference type="EMBL" id="JBJHZZ010000006">
    <property type="protein sequence ID" value="MFL0247339.1"/>
    <property type="molecule type" value="Genomic_DNA"/>
</dbReference>
<comment type="caution">
    <text evidence="1">The sequence shown here is derived from an EMBL/GenBank/DDBJ whole genome shotgun (WGS) entry which is preliminary data.</text>
</comment>
<evidence type="ECO:0000313" key="2">
    <source>
        <dbReference type="Proteomes" id="UP001623591"/>
    </source>
</evidence>